<dbReference type="STRING" id="429701.A0A2G9I822"/>
<evidence type="ECO:0000256" key="2">
    <source>
        <dbReference type="ARBA" id="ARBA00009592"/>
    </source>
</evidence>
<dbReference type="PANTHER" id="PTHR48063:SF101">
    <property type="entry name" value="LRR RECEPTOR-LIKE SERINE_THREONINE-PROTEIN KINASE FLS2"/>
    <property type="match status" value="1"/>
</dbReference>
<keyword evidence="9 11" id="KW-0472">Membrane</keyword>
<organism evidence="13 14">
    <name type="scientific">Handroanthus impetiginosus</name>
    <dbReference type="NCBI Taxonomy" id="429701"/>
    <lineage>
        <taxon>Eukaryota</taxon>
        <taxon>Viridiplantae</taxon>
        <taxon>Streptophyta</taxon>
        <taxon>Embryophyta</taxon>
        <taxon>Tracheophyta</taxon>
        <taxon>Spermatophyta</taxon>
        <taxon>Magnoliopsida</taxon>
        <taxon>eudicotyledons</taxon>
        <taxon>Gunneridae</taxon>
        <taxon>Pentapetalae</taxon>
        <taxon>asterids</taxon>
        <taxon>lamiids</taxon>
        <taxon>Lamiales</taxon>
        <taxon>Bignoniaceae</taxon>
        <taxon>Crescentiina</taxon>
        <taxon>Tabebuia alliance</taxon>
        <taxon>Handroanthus</taxon>
    </lineage>
</organism>
<comment type="caution">
    <text evidence="13">The sequence shown here is derived from an EMBL/GenBank/DDBJ whole genome shotgun (WGS) entry which is preliminary data.</text>
</comment>
<name>A0A2G9I822_9LAMI</name>
<keyword evidence="6 12" id="KW-0732">Signal</keyword>
<dbReference type="OrthoDB" id="8731593at2759"/>
<keyword evidence="14" id="KW-1185">Reference proteome</keyword>
<evidence type="ECO:0000256" key="8">
    <source>
        <dbReference type="ARBA" id="ARBA00022989"/>
    </source>
</evidence>
<feature type="chain" id="PRO_5013970493" evidence="12">
    <location>
        <begin position="28"/>
        <end position="690"/>
    </location>
</feature>
<keyword evidence="8 11" id="KW-1133">Transmembrane helix</keyword>
<dbReference type="SUPFAM" id="SSF52058">
    <property type="entry name" value="L domain-like"/>
    <property type="match status" value="1"/>
</dbReference>
<dbReference type="GO" id="GO:0006952">
    <property type="term" value="P:defense response"/>
    <property type="evidence" value="ECO:0007669"/>
    <property type="project" value="UniProtKB-ARBA"/>
</dbReference>
<dbReference type="GO" id="GO:0005886">
    <property type="term" value="C:plasma membrane"/>
    <property type="evidence" value="ECO:0007669"/>
    <property type="project" value="UniProtKB-SubCell"/>
</dbReference>
<dbReference type="GO" id="GO:0004674">
    <property type="term" value="F:protein serine/threonine kinase activity"/>
    <property type="evidence" value="ECO:0007669"/>
    <property type="project" value="UniProtKB-EC"/>
</dbReference>
<dbReference type="InterPro" id="IPR001611">
    <property type="entry name" value="Leu-rich_rpt"/>
</dbReference>
<comment type="similarity">
    <text evidence="2">Belongs to the RLP family.</text>
</comment>
<comment type="subcellular location">
    <subcellularLocation>
        <location evidence="1">Cell membrane</location>
        <topology evidence="1">Single-pass type I membrane protein</topology>
    </subcellularLocation>
</comment>
<evidence type="ECO:0000313" key="14">
    <source>
        <dbReference type="Proteomes" id="UP000231279"/>
    </source>
</evidence>
<keyword evidence="5 11" id="KW-0812">Transmembrane</keyword>
<keyword evidence="7" id="KW-0677">Repeat</keyword>
<evidence type="ECO:0000256" key="7">
    <source>
        <dbReference type="ARBA" id="ARBA00022737"/>
    </source>
</evidence>
<feature type="signal peptide" evidence="12">
    <location>
        <begin position="1"/>
        <end position="27"/>
    </location>
</feature>
<keyword evidence="3" id="KW-1003">Cell membrane</keyword>
<evidence type="ECO:0000256" key="4">
    <source>
        <dbReference type="ARBA" id="ARBA00022614"/>
    </source>
</evidence>
<evidence type="ECO:0000256" key="10">
    <source>
        <dbReference type="ARBA" id="ARBA00023180"/>
    </source>
</evidence>
<gene>
    <name evidence="13" type="ORF">CDL12_01357</name>
</gene>
<dbReference type="Pfam" id="PF00560">
    <property type="entry name" value="LRR_1"/>
    <property type="match status" value="4"/>
</dbReference>
<evidence type="ECO:0000256" key="5">
    <source>
        <dbReference type="ARBA" id="ARBA00022692"/>
    </source>
</evidence>
<evidence type="ECO:0000256" key="3">
    <source>
        <dbReference type="ARBA" id="ARBA00022475"/>
    </source>
</evidence>
<dbReference type="SMART" id="SM00369">
    <property type="entry name" value="LRR_TYP"/>
    <property type="match status" value="6"/>
</dbReference>
<evidence type="ECO:0000256" key="11">
    <source>
        <dbReference type="SAM" id="Phobius"/>
    </source>
</evidence>
<keyword evidence="10" id="KW-0325">Glycoprotein</keyword>
<keyword evidence="4" id="KW-0433">Leucine-rich repeat</keyword>
<proteinExistence type="inferred from homology"/>
<dbReference type="PANTHER" id="PTHR48063">
    <property type="entry name" value="LRR RECEPTOR-LIKE KINASE"/>
    <property type="match status" value="1"/>
</dbReference>
<keyword evidence="13" id="KW-0808">Transferase</keyword>
<dbReference type="Gene3D" id="3.80.10.10">
    <property type="entry name" value="Ribonuclease Inhibitor"/>
    <property type="match status" value="3"/>
</dbReference>
<dbReference type="InterPro" id="IPR046956">
    <property type="entry name" value="RLP23-like"/>
</dbReference>
<evidence type="ECO:0000256" key="9">
    <source>
        <dbReference type="ARBA" id="ARBA00023136"/>
    </source>
</evidence>
<dbReference type="Proteomes" id="UP000231279">
    <property type="component" value="Unassembled WGS sequence"/>
</dbReference>
<sequence>MVITANSLTCLKVSVFLILLTIHVVGALSSSINNGLVKCLKRERVALLKFKAELTNDNNDGKDCYKWECVLCDNRTNHIVELDLHGMELEGEISPSLLELTNLNYLDLSFNYFHQAIPDSSCFGGLIPHSLGNLSSLQFLDLSDNSVLYKNLDWVSSLQSLEYLDLSFANLQKATTWPQALNKLKEIHLQSCGLSTNLSLHNNMFNGTLIESIGYLSNVEHLDLGSNHLEGQISEAHLLNLSKLQVLDLFFNSNLTLRISSFWNPSFQLSSLMLAHCKLGPHFPKWLQNQQQLESNDSQLNMSHNQIFGVLPNLSSKIHLLIMDLSSNEFNGSLPLLPQDISAMFLSRNKFSGTIANLYCFTYLMSLTYLNLANNKFSGEIPNSVANCGIYSLHLRNNSFTGNFSRSLKNCRDLIILDLGENNFTGRIPSWLGKSMLALGVLSLKSNKLYGALPSSLCHRANLQVLDISENNISGTMPKCFVIVDNLTRSTSDSARIMWKGKMVEYVKALKLLTLIDLSSNNLTGEIPIEVTSLVGLLALNLSRNNLVGTIPRDTGRLQLLNFLDLSKNNPSGRIPPTLSQLSHLGMLNLSFNNFPGRIPWDTHMQTFDASIYMGNPQLCSPPLVLKPCPMEEMPKKPKFTNNGDEVHENNFITRGFYISMALGFTVAFWGVCGTLLLNKWRWIIVLKIF</sequence>
<accession>A0A2G9I822</accession>
<feature type="transmembrane region" description="Helical" evidence="11">
    <location>
        <begin position="657"/>
        <end position="678"/>
    </location>
</feature>
<dbReference type="GO" id="GO:0051707">
    <property type="term" value="P:response to other organism"/>
    <property type="evidence" value="ECO:0007669"/>
    <property type="project" value="UniProtKB-ARBA"/>
</dbReference>
<dbReference type="EC" id="2.7.11.1" evidence="13"/>
<dbReference type="InterPro" id="IPR032675">
    <property type="entry name" value="LRR_dom_sf"/>
</dbReference>
<evidence type="ECO:0000313" key="13">
    <source>
        <dbReference type="EMBL" id="PIN25899.1"/>
    </source>
</evidence>
<dbReference type="InterPro" id="IPR003591">
    <property type="entry name" value="Leu-rich_rpt_typical-subtyp"/>
</dbReference>
<evidence type="ECO:0000256" key="6">
    <source>
        <dbReference type="ARBA" id="ARBA00022729"/>
    </source>
</evidence>
<protein>
    <submittedName>
        <fullName evidence="13">Leucine-rich repeat protein</fullName>
        <ecNumber evidence="13">2.7.11.1</ecNumber>
    </submittedName>
</protein>
<reference evidence="14" key="1">
    <citation type="journal article" date="2018" name="Gigascience">
        <title>Genome assembly of the Pink Ipe (Handroanthus impetiginosus, Bignoniaceae), a highly valued, ecologically keystone Neotropical timber forest tree.</title>
        <authorList>
            <person name="Silva-Junior O.B."/>
            <person name="Grattapaglia D."/>
            <person name="Novaes E."/>
            <person name="Collevatti R.G."/>
        </authorList>
    </citation>
    <scope>NUCLEOTIDE SEQUENCE [LARGE SCALE GENOMIC DNA]</scope>
    <source>
        <strain evidence="14">cv. UFG-1</strain>
    </source>
</reference>
<dbReference type="FunFam" id="3.80.10.10:FF:000095">
    <property type="entry name" value="LRR receptor-like serine/threonine-protein kinase GSO1"/>
    <property type="match status" value="1"/>
</dbReference>
<dbReference type="EMBL" id="NKXS01000167">
    <property type="protein sequence ID" value="PIN25899.1"/>
    <property type="molecule type" value="Genomic_DNA"/>
</dbReference>
<dbReference type="AlphaFoldDB" id="A0A2G9I822"/>
<dbReference type="SUPFAM" id="SSF52047">
    <property type="entry name" value="RNI-like"/>
    <property type="match status" value="1"/>
</dbReference>
<evidence type="ECO:0000256" key="1">
    <source>
        <dbReference type="ARBA" id="ARBA00004251"/>
    </source>
</evidence>
<evidence type="ECO:0000256" key="12">
    <source>
        <dbReference type="SAM" id="SignalP"/>
    </source>
</evidence>